<proteinExistence type="predicted"/>
<evidence type="ECO:0000256" key="1">
    <source>
        <dbReference type="SAM" id="MobiDB-lite"/>
    </source>
</evidence>
<feature type="region of interest" description="Disordered" evidence="1">
    <location>
        <begin position="316"/>
        <end position="340"/>
    </location>
</feature>
<sequence length="440" mass="50006">MENEDNDKDINDLTESIQTNLTILKRVMRIPLEQLRINGALWMHAMIISLWNGDHLNPNHVIRQIKLRWKVGERMSMVRVGHNRFVCKIHDVDDLERVETLQPWQIMGCIVLIEPFSTPMNPCDVVFTRIPLLIRFPNLTLEHMSAETVHLLAEDAGVVIEVLPHDGSLPRTAEGFRANIWADIHKPLLRGTYANTLHSGDVWVKIAYINLPSLNYEGGHVYDQAIQELGSEVVDQVCDQTIQLWAQEGLIDQSEEYNYMCAKGPLDLDLNNLGPELLVSLPQPTPHNEDVLQPIPLNIDVALIFAQQPLIIRDVQETPITHQRRGRPPGSRNKNQKSNWVAKGKWKVNEEETIIGKKRKILEIMATEGSIPDPPEPPLSQQRIHESFAPPTPDLQTLDLILHLLHQPDIATHLAAFGILTPQTLDFINNQNQNLVINHD</sequence>
<name>A0A7J6V6K2_THATH</name>
<comment type="caution">
    <text evidence="2">The sequence shown here is derived from an EMBL/GenBank/DDBJ whole genome shotgun (WGS) entry which is preliminary data.</text>
</comment>
<dbReference type="PANTHER" id="PTHR31286">
    <property type="entry name" value="GLYCINE-RICH CELL WALL STRUCTURAL PROTEIN 1.8-LIKE"/>
    <property type="match status" value="1"/>
</dbReference>
<evidence type="ECO:0008006" key="4">
    <source>
        <dbReference type="Google" id="ProtNLM"/>
    </source>
</evidence>
<gene>
    <name evidence="2" type="ORF">FRX31_029776</name>
</gene>
<organism evidence="2 3">
    <name type="scientific">Thalictrum thalictroides</name>
    <name type="common">Rue-anemone</name>
    <name type="synonym">Anemone thalictroides</name>
    <dbReference type="NCBI Taxonomy" id="46969"/>
    <lineage>
        <taxon>Eukaryota</taxon>
        <taxon>Viridiplantae</taxon>
        <taxon>Streptophyta</taxon>
        <taxon>Embryophyta</taxon>
        <taxon>Tracheophyta</taxon>
        <taxon>Spermatophyta</taxon>
        <taxon>Magnoliopsida</taxon>
        <taxon>Ranunculales</taxon>
        <taxon>Ranunculaceae</taxon>
        <taxon>Thalictroideae</taxon>
        <taxon>Thalictrum</taxon>
    </lineage>
</organism>
<reference evidence="2 3" key="1">
    <citation type="submission" date="2020-06" db="EMBL/GenBank/DDBJ databases">
        <title>Transcriptomic and genomic resources for Thalictrum thalictroides and T. hernandezii: Facilitating candidate gene discovery in an emerging model plant lineage.</title>
        <authorList>
            <person name="Arias T."/>
            <person name="Riano-Pachon D.M."/>
            <person name="Di Stilio V.S."/>
        </authorList>
    </citation>
    <scope>NUCLEOTIDE SEQUENCE [LARGE SCALE GENOMIC DNA]</scope>
    <source>
        <strain evidence="3">cv. WT478/WT964</strain>
        <tissue evidence="2">Leaves</tissue>
    </source>
</reference>
<dbReference type="InterPro" id="IPR040256">
    <property type="entry name" value="At4g02000-like"/>
</dbReference>
<protein>
    <recommendedName>
        <fullName evidence="4">DUF4283 domain-containing protein</fullName>
    </recommendedName>
</protein>
<accession>A0A7J6V6K2</accession>
<evidence type="ECO:0000313" key="3">
    <source>
        <dbReference type="Proteomes" id="UP000554482"/>
    </source>
</evidence>
<dbReference type="AlphaFoldDB" id="A0A7J6V6K2"/>
<dbReference type="Proteomes" id="UP000554482">
    <property type="component" value="Unassembled WGS sequence"/>
</dbReference>
<keyword evidence="3" id="KW-1185">Reference proteome</keyword>
<dbReference type="PANTHER" id="PTHR31286:SF167">
    <property type="entry name" value="OS09G0268800 PROTEIN"/>
    <property type="match status" value="1"/>
</dbReference>
<dbReference type="EMBL" id="JABWDY010037133">
    <property type="protein sequence ID" value="KAF5180636.1"/>
    <property type="molecule type" value="Genomic_DNA"/>
</dbReference>
<evidence type="ECO:0000313" key="2">
    <source>
        <dbReference type="EMBL" id="KAF5180636.1"/>
    </source>
</evidence>